<gene>
    <name evidence="1" type="ORF">OFUS_LOCUS4522</name>
</gene>
<dbReference type="Gene3D" id="3.50.4.10">
    <property type="entry name" value="Hepatocyte Growth Factor"/>
    <property type="match status" value="1"/>
</dbReference>
<dbReference type="InterPro" id="IPR003609">
    <property type="entry name" value="Pan_app"/>
</dbReference>
<dbReference type="SUPFAM" id="SSF56436">
    <property type="entry name" value="C-type lectin-like"/>
    <property type="match status" value="1"/>
</dbReference>
<sequence>MIDAHVFAISDEYKVYKSSDLERNMAINKCSLECGGVLAKIDNAVDSAILKDVFDSNSMGLRSVWIGAKRTSGSSWGEWYNDGSPLTWTNWETPPDSKDYVYVKAGSMAWNTAGSTFETGGVACMIVHEITTAVPSTAATTTAERLCKAQQFGTMTYSLKIENKAVNNLANVIGGEFTTRSKLECATKCFGVANSTCRAFLFNKSDKKCALLESTIPLSNFVVGIDDVSYYEVD</sequence>
<evidence type="ECO:0000313" key="1">
    <source>
        <dbReference type="EMBL" id="CAH1777491.1"/>
    </source>
</evidence>
<dbReference type="InterPro" id="IPR016187">
    <property type="entry name" value="CTDL_fold"/>
</dbReference>
<comment type="caution">
    <text evidence="1">The sequence shown here is derived from an EMBL/GenBank/DDBJ whole genome shotgun (WGS) entry which is preliminary data.</text>
</comment>
<dbReference type="Pfam" id="PF00024">
    <property type="entry name" value="PAN_1"/>
    <property type="match status" value="1"/>
</dbReference>
<dbReference type="SUPFAM" id="SSF57414">
    <property type="entry name" value="Hairpin loop containing domain-like"/>
    <property type="match status" value="1"/>
</dbReference>
<dbReference type="AlphaFoldDB" id="A0A8J1THI2"/>
<dbReference type="PROSITE" id="PS50948">
    <property type="entry name" value="PAN"/>
    <property type="match status" value="1"/>
</dbReference>
<dbReference type="EMBL" id="CAIIXF020000002">
    <property type="protein sequence ID" value="CAH1777491.1"/>
    <property type="molecule type" value="Genomic_DNA"/>
</dbReference>
<dbReference type="InterPro" id="IPR001304">
    <property type="entry name" value="C-type_lectin-like"/>
</dbReference>
<dbReference type="CDD" id="cd00037">
    <property type="entry name" value="CLECT"/>
    <property type="match status" value="1"/>
</dbReference>
<proteinExistence type="predicted"/>
<name>A0A8J1THI2_OWEFU</name>
<organism evidence="1 2">
    <name type="scientific">Owenia fusiformis</name>
    <name type="common">Polychaete worm</name>
    <dbReference type="NCBI Taxonomy" id="6347"/>
    <lineage>
        <taxon>Eukaryota</taxon>
        <taxon>Metazoa</taxon>
        <taxon>Spiralia</taxon>
        <taxon>Lophotrochozoa</taxon>
        <taxon>Annelida</taxon>
        <taxon>Polychaeta</taxon>
        <taxon>Sedentaria</taxon>
        <taxon>Canalipalpata</taxon>
        <taxon>Sabellida</taxon>
        <taxon>Oweniida</taxon>
        <taxon>Oweniidae</taxon>
        <taxon>Owenia</taxon>
    </lineage>
</organism>
<keyword evidence="2" id="KW-1185">Reference proteome</keyword>
<reference evidence="1" key="1">
    <citation type="submission" date="2022-03" db="EMBL/GenBank/DDBJ databases">
        <authorList>
            <person name="Martin C."/>
        </authorList>
    </citation>
    <scope>NUCLEOTIDE SEQUENCE</scope>
</reference>
<evidence type="ECO:0000313" key="2">
    <source>
        <dbReference type="Proteomes" id="UP000749559"/>
    </source>
</evidence>
<dbReference type="SMART" id="SM00034">
    <property type="entry name" value="CLECT"/>
    <property type="match status" value="1"/>
</dbReference>
<dbReference type="Proteomes" id="UP000749559">
    <property type="component" value="Unassembled WGS sequence"/>
</dbReference>
<protein>
    <submittedName>
        <fullName evidence="1">Uncharacterized protein</fullName>
    </submittedName>
</protein>
<dbReference type="PROSITE" id="PS50041">
    <property type="entry name" value="C_TYPE_LECTIN_2"/>
    <property type="match status" value="1"/>
</dbReference>
<dbReference type="InterPro" id="IPR016186">
    <property type="entry name" value="C-type_lectin-like/link_sf"/>
</dbReference>
<dbReference type="CDD" id="cd01099">
    <property type="entry name" value="PAN_AP_HGF"/>
    <property type="match status" value="1"/>
</dbReference>
<accession>A0A8J1THI2</accession>
<dbReference type="Gene3D" id="3.10.100.10">
    <property type="entry name" value="Mannose-Binding Protein A, subunit A"/>
    <property type="match status" value="1"/>
</dbReference>